<protein>
    <submittedName>
        <fullName evidence="1">Uncharacterized protein</fullName>
    </submittedName>
</protein>
<organism evidence="1 2">
    <name type="scientific">Portunus trituberculatus</name>
    <name type="common">Swimming crab</name>
    <name type="synonym">Neptunus trituberculatus</name>
    <dbReference type="NCBI Taxonomy" id="210409"/>
    <lineage>
        <taxon>Eukaryota</taxon>
        <taxon>Metazoa</taxon>
        <taxon>Ecdysozoa</taxon>
        <taxon>Arthropoda</taxon>
        <taxon>Crustacea</taxon>
        <taxon>Multicrustacea</taxon>
        <taxon>Malacostraca</taxon>
        <taxon>Eumalacostraca</taxon>
        <taxon>Eucarida</taxon>
        <taxon>Decapoda</taxon>
        <taxon>Pleocyemata</taxon>
        <taxon>Brachyura</taxon>
        <taxon>Eubrachyura</taxon>
        <taxon>Portunoidea</taxon>
        <taxon>Portunidae</taxon>
        <taxon>Portuninae</taxon>
        <taxon>Portunus</taxon>
    </lineage>
</organism>
<proteinExistence type="predicted"/>
<evidence type="ECO:0000313" key="2">
    <source>
        <dbReference type="Proteomes" id="UP000324222"/>
    </source>
</evidence>
<gene>
    <name evidence="1" type="ORF">E2C01_021439</name>
</gene>
<evidence type="ECO:0000313" key="1">
    <source>
        <dbReference type="EMBL" id="MPC28241.1"/>
    </source>
</evidence>
<dbReference type="AlphaFoldDB" id="A0A5B7E2L6"/>
<accession>A0A5B7E2L6</accession>
<dbReference type="Proteomes" id="UP000324222">
    <property type="component" value="Unassembled WGS sequence"/>
</dbReference>
<reference evidence="1 2" key="1">
    <citation type="submission" date="2019-05" db="EMBL/GenBank/DDBJ databases">
        <title>Another draft genome of Portunus trituberculatus and its Hox gene families provides insights of decapod evolution.</title>
        <authorList>
            <person name="Jeong J.-H."/>
            <person name="Song I."/>
            <person name="Kim S."/>
            <person name="Choi T."/>
            <person name="Kim D."/>
            <person name="Ryu S."/>
            <person name="Kim W."/>
        </authorList>
    </citation>
    <scope>NUCLEOTIDE SEQUENCE [LARGE SCALE GENOMIC DNA]</scope>
    <source>
        <tissue evidence="1">Muscle</tissue>
    </source>
</reference>
<sequence length="306" mass="33962">MAILFECRPLHVAFSGAAACGVHEEISGTEVWSENEKGRWRVERRGAPAWSCKASARPFSTSHGQHPLYFTQHPPALRPAATSHLAGARYTRKTSEEAWLKLRHETVRCNLGVICCLCNYIEAMTHTDSSPRRLIRSATARPKLTLSLTTPGPQCMTCRPACKAGMKEHEPSGGRAGGGWRERCSEIHPGQRHISSVMRLPLTCAFFPHLFICFSHLFALRQCALSPAPFLPLSILVICVRAVVLDLPTRLAYLPQPSLTCNVHLIAPPPPRASGTALFVNNDYEIHVKHQEFITFMTVILADRLI</sequence>
<dbReference type="EMBL" id="VSRR010001878">
    <property type="protein sequence ID" value="MPC28241.1"/>
    <property type="molecule type" value="Genomic_DNA"/>
</dbReference>
<comment type="caution">
    <text evidence="1">The sequence shown here is derived from an EMBL/GenBank/DDBJ whole genome shotgun (WGS) entry which is preliminary data.</text>
</comment>
<keyword evidence="2" id="KW-1185">Reference proteome</keyword>
<name>A0A5B7E2L6_PORTR</name>